<keyword evidence="2" id="KW-1185">Reference proteome</keyword>
<proteinExistence type="predicted"/>
<accession>A0A5C5Z7W4</accession>
<sequence>MLSRPLFRLASRRFRVNEMRFLCGLILLCIGDAAEAWSVDLSSLKDPLQATLQAEARGEITDRSVLKAHHDAAPIGAFARWQAGQVCLDDTWLGVDELNSDRMTPLLEEYDQERGDGPLNLNDHRRLANWAEQHGLKDQAKAHWYGVLAARSDDRMARTKLQFERIGDQWLTKDEIREARQKSNELVKQTKAWMPQMKKWAASLLGSKTKEKIKTLDALDELQDSTAIHALQLTALQLPGNTALPFVDAIKNVRSQEACDALVKIAMSELTSKRGQSAMNGIKEYPMVFYVPGLLEMLSTETEVKHLVFQRANGERILRLAMSQELRDLEQIAVVDKVLYKPNRLTVARMSRPRSAMPAGMQPGQTLTIPFSKNAVAQQIVDQSTQSEINRAIKNNDANNFTKAIAQERVFDLLQAATDAEVDRNTNAWWGWWDRYNEQLHYGEKNRDRRYYEDRKDIVYASQPVIILVLINRECLIRGTQVQTEYGLRNIESIRVGDRVLSQDVASGELKLKPVLNTTHRPPAKTFVFSTQEGKIEATLGHYWWVSGRGWLRSKELEPGMVLRHATGTTAIEAVELAEEPVETFNLIVADNHTYFVGPERILCSDATEIRPTLQVVPGLPVNVLAVHAK</sequence>
<dbReference type="AlphaFoldDB" id="A0A5C5Z7W4"/>
<dbReference type="Pfam" id="PF07591">
    <property type="entry name" value="PT-HINT"/>
    <property type="match status" value="1"/>
</dbReference>
<dbReference type="InterPro" id="IPR036844">
    <property type="entry name" value="Hint_dom_sf"/>
</dbReference>
<gene>
    <name evidence="1" type="ORF">CA13_40560</name>
</gene>
<evidence type="ECO:0000313" key="2">
    <source>
        <dbReference type="Proteomes" id="UP000315010"/>
    </source>
</evidence>
<dbReference type="OrthoDB" id="285999at2"/>
<protein>
    <recommendedName>
        <fullName evidence="3">Hint domain-containing protein</fullName>
    </recommendedName>
</protein>
<evidence type="ECO:0000313" key="1">
    <source>
        <dbReference type="EMBL" id="TWT82593.1"/>
    </source>
</evidence>
<organism evidence="1 2">
    <name type="scientific">Novipirellula herctigrandis</name>
    <dbReference type="NCBI Taxonomy" id="2527986"/>
    <lineage>
        <taxon>Bacteria</taxon>
        <taxon>Pseudomonadati</taxon>
        <taxon>Planctomycetota</taxon>
        <taxon>Planctomycetia</taxon>
        <taxon>Pirellulales</taxon>
        <taxon>Pirellulaceae</taxon>
        <taxon>Novipirellula</taxon>
    </lineage>
</organism>
<comment type="caution">
    <text evidence="1">The sequence shown here is derived from an EMBL/GenBank/DDBJ whole genome shotgun (WGS) entry which is preliminary data.</text>
</comment>
<name>A0A5C5Z7W4_9BACT</name>
<dbReference type="Gene3D" id="2.170.16.10">
    <property type="entry name" value="Hedgehog/Intein (Hint) domain"/>
    <property type="match status" value="1"/>
</dbReference>
<reference evidence="1 2" key="1">
    <citation type="submission" date="2019-02" db="EMBL/GenBank/DDBJ databases">
        <title>Deep-cultivation of Planctomycetes and their phenomic and genomic characterization uncovers novel biology.</title>
        <authorList>
            <person name="Wiegand S."/>
            <person name="Jogler M."/>
            <person name="Boedeker C."/>
            <person name="Pinto D."/>
            <person name="Vollmers J."/>
            <person name="Rivas-Marin E."/>
            <person name="Kohn T."/>
            <person name="Peeters S.H."/>
            <person name="Heuer A."/>
            <person name="Rast P."/>
            <person name="Oberbeckmann S."/>
            <person name="Bunk B."/>
            <person name="Jeske O."/>
            <person name="Meyerdierks A."/>
            <person name="Storesund J.E."/>
            <person name="Kallscheuer N."/>
            <person name="Luecker S."/>
            <person name="Lage O.M."/>
            <person name="Pohl T."/>
            <person name="Merkel B.J."/>
            <person name="Hornburger P."/>
            <person name="Mueller R.-W."/>
            <person name="Bruemmer F."/>
            <person name="Labrenz M."/>
            <person name="Spormann A.M."/>
            <person name="Op Den Camp H."/>
            <person name="Overmann J."/>
            <person name="Amann R."/>
            <person name="Jetten M.S.M."/>
            <person name="Mascher T."/>
            <person name="Medema M.H."/>
            <person name="Devos D.P."/>
            <person name="Kaster A.-K."/>
            <person name="Ovreas L."/>
            <person name="Rohde M."/>
            <person name="Galperin M.Y."/>
            <person name="Jogler C."/>
        </authorList>
    </citation>
    <scope>NUCLEOTIDE SEQUENCE [LARGE SCALE GENOMIC DNA]</scope>
    <source>
        <strain evidence="1 2">CA13</strain>
    </source>
</reference>
<dbReference type="Proteomes" id="UP000315010">
    <property type="component" value="Unassembled WGS sequence"/>
</dbReference>
<dbReference type="SUPFAM" id="SSF51294">
    <property type="entry name" value="Hedgehog/intein (Hint) domain"/>
    <property type="match status" value="1"/>
</dbReference>
<dbReference type="EMBL" id="SJPJ01000001">
    <property type="protein sequence ID" value="TWT82593.1"/>
    <property type="molecule type" value="Genomic_DNA"/>
</dbReference>
<evidence type="ECO:0008006" key="3">
    <source>
        <dbReference type="Google" id="ProtNLM"/>
    </source>
</evidence>